<name>A0A2M4DHQ6_ANODA</name>
<sequence>MLDWPRFYGPLILLPAWLWLTWHGSNAIIEELISKFLVRSIDRSVVAHQSSNRPVEKVVKTRVTGTLHRTVMHSRLLGTTF</sequence>
<dbReference type="AlphaFoldDB" id="A0A2M4DHQ6"/>
<evidence type="ECO:0000256" key="1">
    <source>
        <dbReference type="SAM" id="SignalP"/>
    </source>
</evidence>
<evidence type="ECO:0000313" key="2">
    <source>
        <dbReference type="EMBL" id="MBW77083.1"/>
    </source>
</evidence>
<feature type="signal peptide" evidence="1">
    <location>
        <begin position="1"/>
        <end position="27"/>
    </location>
</feature>
<protein>
    <submittedName>
        <fullName evidence="2">Putative secreted protein</fullName>
    </submittedName>
</protein>
<keyword evidence="1" id="KW-0732">Signal</keyword>
<proteinExistence type="predicted"/>
<organism evidence="2">
    <name type="scientific">Anopheles darlingi</name>
    <name type="common">Mosquito</name>
    <dbReference type="NCBI Taxonomy" id="43151"/>
    <lineage>
        <taxon>Eukaryota</taxon>
        <taxon>Metazoa</taxon>
        <taxon>Ecdysozoa</taxon>
        <taxon>Arthropoda</taxon>
        <taxon>Hexapoda</taxon>
        <taxon>Insecta</taxon>
        <taxon>Pterygota</taxon>
        <taxon>Neoptera</taxon>
        <taxon>Endopterygota</taxon>
        <taxon>Diptera</taxon>
        <taxon>Nematocera</taxon>
        <taxon>Culicoidea</taxon>
        <taxon>Culicidae</taxon>
        <taxon>Anophelinae</taxon>
        <taxon>Anopheles</taxon>
    </lineage>
</organism>
<reference evidence="2" key="1">
    <citation type="submission" date="2018-01" db="EMBL/GenBank/DDBJ databases">
        <title>An insight into the sialome of Amazonian anophelines.</title>
        <authorList>
            <person name="Ribeiro J.M."/>
            <person name="Scarpassa V."/>
            <person name="Calvo E."/>
        </authorList>
    </citation>
    <scope>NUCLEOTIDE SEQUENCE</scope>
</reference>
<feature type="chain" id="PRO_5015005733" evidence="1">
    <location>
        <begin position="28"/>
        <end position="81"/>
    </location>
</feature>
<dbReference type="EMBL" id="GGFL01012905">
    <property type="protein sequence ID" value="MBW77083.1"/>
    <property type="molecule type" value="Transcribed_RNA"/>
</dbReference>
<accession>A0A2M4DHQ6</accession>